<evidence type="ECO:0000313" key="3">
    <source>
        <dbReference type="Proteomes" id="UP000325081"/>
    </source>
</evidence>
<organism evidence="2 3">
    <name type="scientific">Striga asiatica</name>
    <name type="common">Asiatic witchweed</name>
    <name type="synonym">Buchnera asiatica</name>
    <dbReference type="NCBI Taxonomy" id="4170"/>
    <lineage>
        <taxon>Eukaryota</taxon>
        <taxon>Viridiplantae</taxon>
        <taxon>Streptophyta</taxon>
        <taxon>Embryophyta</taxon>
        <taxon>Tracheophyta</taxon>
        <taxon>Spermatophyta</taxon>
        <taxon>Magnoliopsida</taxon>
        <taxon>eudicotyledons</taxon>
        <taxon>Gunneridae</taxon>
        <taxon>Pentapetalae</taxon>
        <taxon>asterids</taxon>
        <taxon>lamiids</taxon>
        <taxon>Lamiales</taxon>
        <taxon>Orobanchaceae</taxon>
        <taxon>Buchnereae</taxon>
        <taxon>Striga</taxon>
    </lineage>
</organism>
<reference evidence="3" key="1">
    <citation type="journal article" date="2019" name="Curr. Biol.">
        <title>Genome Sequence of Striga asiatica Provides Insight into the Evolution of Plant Parasitism.</title>
        <authorList>
            <person name="Yoshida S."/>
            <person name="Kim S."/>
            <person name="Wafula E.K."/>
            <person name="Tanskanen J."/>
            <person name="Kim Y.M."/>
            <person name="Honaas L."/>
            <person name="Yang Z."/>
            <person name="Spallek T."/>
            <person name="Conn C.E."/>
            <person name="Ichihashi Y."/>
            <person name="Cheong K."/>
            <person name="Cui S."/>
            <person name="Der J.P."/>
            <person name="Gundlach H."/>
            <person name="Jiao Y."/>
            <person name="Hori C."/>
            <person name="Ishida J.K."/>
            <person name="Kasahara H."/>
            <person name="Kiba T."/>
            <person name="Kim M.S."/>
            <person name="Koo N."/>
            <person name="Laohavisit A."/>
            <person name="Lee Y.H."/>
            <person name="Lumba S."/>
            <person name="McCourt P."/>
            <person name="Mortimer J.C."/>
            <person name="Mutuku J.M."/>
            <person name="Nomura T."/>
            <person name="Sasaki-Sekimoto Y."/>
            <person name="Seto Y."/>
            <person name="Wang Y."/>
            <person name="Wakatake T."/>
            <person name="Sakakibara H."/>
            <person name="Demura T."/>
            <person name="Yamaguchi S."/>
            <person name="Yoneyama K."/>
            <person name="Manabe R.I."/>
            <person name="Nelson D.C."/>
            <person name="Schulman A.H."/>
            <person name="Timko M.P."/>
            <person name="dePamphilis C.W."/>
            <person name="Choi D."/>
            <person name="Shirasu K."/>
        </authorList>
    </citation>
    <scope>NUCLEOTIDE SEQUENCE [LARGE SCALE GENOMIC DNA]</scope>
    <source>
        <strain evidence="3">cv. UVA1</strain>
    </source>
</reference>
<dbReference type="EMBL" id="BKCP01002336">
    <property type="protein sequence ID" value="GER28208.1"/>
    <property type="molecule type" value="Genomic_DNA"/>
</dbReference>
<evidence type="ECO:0000313" key="2">
    <source>
        <dbReference type="EMBL" id="GER28208.1"/>
    </source>
</evidence>
<proteinExistence type="predicted"/>
<name>A0A5A7P6T5_STRAF</name>
<keyword evidence="3" id="KW-1185">Reference proteome</keyword>
<dbReference type="Proteomes" id="UP000325081">
    <property type="component" value="Unassembled WGS sequence"/>
</dbReference>
<accession>A0A5A7P6T5</accession>
<comment type="caution">
    <text evidence="2">The sequence shown here is derived from an EMBL/GenBank/DDBJ whole genome shotgun (WGS) entry which is preliminary data.</text>
</comment>
<protein>
    <submittedName>
        <fullName evidence="2">Coproporphyrinogen-III oxidase</fullName>
    </submittedName>
</protein>
<gene>
    <name evidence="2" type="ORF">STAS_03977</name>
</gene>
<dbReference type="AlphaFoldDB" id="A0A5A7P6T5"/>
<feature type="region of interest" description="Disordered" evidence="1">
    <location>
        <begin position="25"/>
        <end position="58"/>
    </location>
</feature>
<evidence type="ECO:0000256" key="1">
    <source>
        <dbReference type="SAM" id="MobiDB-lite"/>
    </source>
</evidence>
<sequence length="120" mass="13778">MAQSEEQSHWRLVMVRMALGEVIDSENTSSWGEEEEEKERLGAGEMRGADAPPRTAERRPDLTIAAAIRIMFHSLFPLTSRRQNDHELHSQESEDLWIAFMKEVSGKYFPLRTFVKSKSG</sequence>